<name>A0A0S4QMH5_9ACTN</name>
<keyword evidence="3" id="KW-1185">Reference proteome</keyword>
<sequence>MARRDAAGLPPTSYAVLGLLAVADLPMSAVELKTRAEFSLRFFYWAPAVSHIRKELTRLAELGLVTATEVPAPRVRRTLVHEITDAGRTVLRNWLDDLPDDEPVVLKDPVLLRVWLGAQGDPDRIVRLLDQHLERTHAAIDDLQWGRRRAREMGLDNVPRLRHSRAVGDYVLRRLYAEIANLTQLRDEITCRPTEPRPPTAGPPPLHEYDDDDDDDGDRDGASRSDEHTGTRG</sequence>
<dbReference type="SUPFAM" id="SSF46785">
    <property type="entry name" value="Winged helix' DNA-binding domain"/>
    <property type="match status" value="1"/>
</dbReference>
<dbReference type="GO" id="GO:0003677">
    <property type="term" value="F:DNA binding"/>
    <property type="evidence" value="ECO:0007669"/>
    <property type="project" value="UniProtKB-KW"/>
</dbReference>
<evidence type="ECO:0000313" key="2">
    <source>
        <dbReference type="EMBL" id="CUU56242.1"/>
    </source>
</evidence>
<dbReference type="Gene3D" id="1.10.10.10">
    <property type="entry name" value="Winged helix-like DNA-binding domain superfamily/Winged helix DNA-binding domain"/>
    <property type="match status" value="1"/>
</dbReference>
<dbReference type="EMBL" id="FAOZ01000007">
    <property type="protein sequence ID" value="CUU56242.1"/>
    <property type="molecule type" value="Genomic_DNA"/>
</dbReference>
<gene>
    <name evidence="2" type="ORF">Ga0074812_107126</name>
</gene>
<feature type="compositionally biased region" description="Acidic residues" evidence="1">
    <location>
        <begin position="209"/>
        <end position="218"/>
    </location>
</feature>
<dbReference type="InterPro" id="IPR036388">
    <property type="entry name" value="WH-like_DNA-bd_sf"/>
</dbReference>
<dbReference type="RefSeq" id="WP_242666217.1">
    <property type="nucleotide sequence ID" value="NZ_FAOZ01000007.1"/>
</dbReference>
<proteinExistence type="predicted"/>
<dbReference type="InterPro" id="IPR036390">
    <property type="entry name" value="WH_DNA-bd_sf"/>
</dbReference>
<evidence type="ECO:0000313" key="3">
    <source>
        <dbReference type="Proteomes" id="UP000198802"/>
    </source>
</evidence>
<feature type="compositionally biased region" description="Pro residues" evidence="1">
    <location>
        <begin position="196"/>
        <end position="206"/>
    </location>
</feature>
<feature type="compositionally biased region" description="Basic and acidic residues" evidence="1">
    <location>
        <begin position="219"/>
        <end position="233"/>
    </location>
</feature>
<protein>
    <submittedName>
        <fullName evidence="2">DNA-binding transcriptional regulator, PadR family</fullName>
    </submittedName>
</protein>
<evidence type="ECO:0000256" key="1">
    <source>
        <dbReference type="SAM" id="MobiDB-lite"/>
    </source>
</evidence>
<accession>A0A0S4QMH5</accession>
<dbReference type="Proteomes" id="UP000198802">
    <property type="component" value="Unassembled WGS sequence"/>
</dbReference>
<reference evidence="3" key="1">
    <citation type="submission" date="2015-11" db="EMBL/GenBank/DDBJ databases">
        <authorList>
            <person name="Varghese N."/>
        </authorList>
    </citation>
    <scope>NUCLEOTIDE SEQUENCE [LARGE SCALE GENOMIC DNA]</scope>
    <source>
        <strain evidence="3">DSM 45899</strain>
    </source>
</reference>
<dbReference type="AlphaFoldDB" id="A0A0S4QMH5"/>
<organism evidence="2 3">
    <name type="scientific">Parafrankia irregularis</name>
    <dbReference type="NCBI Taxonomy" id="795642"/>
    <lineage>
        <taxon>Bacteria</taxon>
        <taxon>Bacillati</taxon>
        <taxon>Actinomycetota</taxon>
        <taxon>Actinomycetes</taxon>
        <taxon>Frankiales</taxon>
        <taxon>Frankiaceae</taxon>
        <taxon>Parafrankia</taxon>
    </lineage>
</organism>
<feature type="region of interest" description="Disordered" evidence="1">
    <location>
        <begin position="189"/>
        <end position="233"/>
    </location>
</feature>
<keyword evidence="2" id="KW-0238">DNA-binding</keyword>